<feature type="domain" description="DUF4842" evidence="2">
    <location>
        <begin position="457"/>
        <end position="661"/>
    </location>
</feature>
<dbReference type="Pfam" id="PF16130">
    <property type="entry name" value="DUF4842"/>
    <property type="match status" value="1"/>
</dbReference>
<name>A0ABV8AT32_9BACT</name>
<organism evidence="3 4">
    <name type="scientific">Algoriphagus namhaensis</name>
    <dbReference type="NCBI Taxonomy" id="915353"/>
    <lineage>
        <taxon>Bacteria</taxon>
        <taxon>Pseudomonadati</taxon>
        <taxon>Bacteroidota</taxon>
        <taxon>Cytophagia</taxon>
        <taxon>Cytophagales</taxon>
        <taxon>Cyclobacteriaceae</taxon>
        <taxon>Algoriphagus</taxon>
    </lineage>
</organism>
<dbReference type="EMBL" id="JBHRZS010000006">
    <property type="protein sequence ID" value="MFC3879987.1"/>
    <property type="molecule type" value="Genomic_DNA"/>
</dbReference>
<proteinExistence type="predicted"/>
<evidence type="ECO:0000313" key="3">
    <source>
        <dbReference type="EMBL" id="MFC3879987.1"/>
    </source>
</evidence>
<evidence type="ECO:0000313" key="4">
    <source>
        <dbReference type="Proteomes" id="UP001595805"/>
    </source>
</evidence>
<protein>
    <submittedName>
        <fullName evidence="3">LruC domain-containing protein</fullName>
    </submittedName>
</protein>
<accession>A0ABV8AT32</accession>
<dbReference type="RefSeq" id="WP_377904932.1">
    <property type="nucleotide sequence ID" value="NZ_JBHRZS010000006.1"/>
</dbReference>
<feature type="domain" description="DUF4114" evidence="1">
    <location>
        <begin position="288"/>
        <end position="372"/>
    </location>
</feature>
<keyword evidence="4" id="KW-1185">Reference proteome</keyword>
<dbReference type="InterPro" id="IPR031025">
    <property type="entry name" value="LruC_dom"/>
</dbReference>
<gene>
    <name evidence="3" type="ORF">ACFOSV_07365</name>
</gene>
<dbReference type="Pfam" id="PF13448">
    <property type="entry name" value="DUF4114"/>
    <property type="match status" value="1"/>
</dbReference>
<dbReference type="InterPro" id="IPR032295">
    <property type="entry name" value="DUF4842"/>
</dbReference>
<evidence type="ECO:0000259" key="1">
    <source>
        <dbReference type="Pfam" id="PF13448"/>
    </source>
</evidence>
<dbReference type="Proteomes" id="UP001595805">
    <property type="component" value="Unassembled WGS sequence"/>
</dbReference>
<dbReference type="NCBIfam" id="TIGR04456">
    <property type="entry name" value="LruC_dom"/>
    <property type="match status" value="1"/>
</dbReference>
<reference evidence="4" key="1">
    <citation type="journal article" date="2019" name="Int. J. Syst. Evol. Microbiol.">
        <title>The Global Catalogue of Microorganisms (GCM) 10K type strain sequencing project: providing services to taxonomists for standard genome sequencing and annotation.</title>
        <authorList>
            <consortium name="The Broad Institute Genomics Platform"/>
            <consortium name="The Broad Institute Genome Sequencing Center for Infectious Disease"/>
            <person name="Wu L."/>
            <person name="Ma J."/>
        </authorList>
    </citation>
    <scope>NUCLEOTIDE SEQUENCE [LARGE SCALE GENOMIC DNA]</scope>
    <source>
        <strain evidence="4">CCUG 60523</strain>
    </source>
</reference>
<evidence type="ECO:0000259" key="2">
    <source>
        <dbReference type="Pfam" id="PF16130"/>
    </source>
</evidence>
<sequence length="676" mass="75088">MKNIYLILLAFGLFSCVQEPDFVKETKDAEQQLSTNEYGNFDFSLTNSVNFIANIADEKGLPFSGVKIKLTDPESASELFVGFTDAKGLLQQEISLPSAVNSVFLEANYIGITEKVLLPVDNDRITFDYLGSVNENQVLPYEETFDDPDSRVYARVNNSFKLVYAASYNSSGLPSNLEPQREYISSTLLEYINASLPESKPVPTFHPTYLAEGKKTTLDILETADVWFTFVHEGAGWRNSIGFYTYPTQSPPQTIADIEEITILFPNLSKKGSGGSLESGHKVRLGRFEPGVSIGIVLLANGWTGSEVAGYPYALFADKRLNPESDPNLKQHNVLLWDEENKQFLLGFEDVRRDSNSCDQDFNDAILFISSNPVKAISTVNVSPIDRPGTLDRDNDGINDTLDEYPDDPNRAYNSYYPSASTFGSLAFEDNWPNMGDYDFNDLVVDYRFQFVMNSSNRVAELDAKFKFRAAGAGYRNGFGFATNLPSSAVLSATGSNLGPNLIKLNPNGTEAGQSKAVFIVADNVHQLFGVSSFINTEIGQPALPDREVNLEIVLSSPVTLSEIGTAPYNPFLIVSQDRGREVHLPGYKPTDLAHTELFGTANDGTNPAQGKYYVSKTSLPWAIHLPESFDYPVENVDVRGAHLLFDTWAKSSGYSYMDWYRNHDGYRNKNKVFKK</sequence>
<dbReference type="PROSITE" id="PS51257">
    <property type="entry name" value="PROKAR_LIPOPROTEIN"/>
    <property type="match status" value="1"/>
</dbReference>
<dbReference type="InterPro" id="IPR025193">
    <property type="entry name" value="DUF4114"/>
</dbReference>
<comment type="caution">
    <text evidence="3">The sequence shown here is derived from an EMBL/GenBank/DDBJ whole genome shotgun (WGS) entry which is preliminary data.</text>
</comment>